<organism evidence="8 9">
    <name type="scientific">Paraburkholderia tropica</name>
    <dbReference type="NCBI Taxonomy" id="92647"/>
    <lineage>
        <taxon>Bacteria</taxon>
        <taxon>Pseudomonadati</taxon>
        <taxon>Pseudomonadota</taxon>
        <taxon>Betaproteobacteria</taxon>
        <taxon>Burkholderiales</taxon>
        <taxon>Burkholderiaceae</taxon>
        <taxon>Paraburkholderia</taxon>
    </lineage>
</organism>
<gene>
    <name evidence="8" type="ORF">C7400_10752</name>
</gene>
<keyword evidence="2 5" id="KW-0645">Protease</keyword>
<reference evidence="8 9" key="1">
    <citation type="submission" date="2018-05" db="EMBL/GenBank/DDBJ databases">
        <title>Genomic Encyclopedia of Type Strains, Phase IV (KMG-V): Genome sequencing to study the core and pangenomes of soil and plant-associated prokaryotes.</title>
        <authorList>
            <person name="Whitman W."/>
        </authorList>
    </citation>
    <scope>NUCLEOTIDE SEQUENCE [LARGE SCALE GENOMIC DNA]</scope>
    <source>
        <strain evidence="8 9">SIr-6563</strain>
    </source>
</reference>
<dbReference type="InterPro" id="IPR023828">
    <property type="entry name" value="Peptidase_S8_Ser-AS"/>
</dbReference>
<dbReference type="InterPro" id="IPR000209">
    <property type="entry name" value="Peptidase_S8/S53_dom"/>
</dbReference>
<keyword evidence="6" id="KW-0732">Signal</keyword>
<dbReference type="InterPro" id="IPR050131">
    <property type="entry name" value="Peptidase_S8_subtilisin-like"/>
</dbReference>
<dbReference type="PROSITE" id="PS00138">
    <property type="entry name" value="SUBTILASE_SER"/>
    <property type="match status" value="1"/>
</dbReference>
<keyword evidence="4 5" id="KW-0720">Serine protease</keyword>
<feature type="active site" description="Charge relay system" evidence="5">
    <location>
        <position position="166"/>
    </location>
</feature>
<keyword evidence="9" id="KW-1185">Reference proteome</keyword>
<dbReference type="PROSITE" id="PS51892">
    <property type="entry name" value="SUBTILASE"/>
    <property type="match status" value="1"/>
</dbReference>
<dbReference type="SUPFAM" id="SSF52743">
    <property type="entry name" value="Subtilisin-like"/>
    <property type="match status" value="1"/>
</dbReference>
<dbReference type="InterPro" id="IPR015500">
    <property type="entry name" value="Peptidase_S8_subtilisin-rel"/>
</dbReference>
<keyword evidence="3 5" id="KW-0378">Hydrolase</keyword>
<comment type="caution">
    <text evidence="8">The sequence shown here is derived from an EMBL/GenBank/DDBJ whole genome shotgun (WGS) entry which is preliminary data.</text>
</comment>
<name>A0ABX5MSY3_9BURK</name>
<protein>
    <submittedName>
        <fullName evidence="8">Serine protease</fullName>
    </submittedName>
</protein>
<dbReference type="Pfam" id="PF00082">
    <property type="entry name" value="Peptidase_S8"/>
    <property type="match status" value="1"/>
</dbReference>
<evidence type="ECO:0000256" key="6">
    <source>
        <dbReference type="SAM" id="SignalP"/>
    </source>
</evidence>
<evidence type="ECO:0000256" key="4">
    <source>
        <dbReference type="ARBA" id="ARBA00022825"/>
    </source>
</evidence>
<dbReference type="EMBL" id="QJJV01000007">
    <property type="protein sequence ID" value="PXX16843.1"/>
    <property type="molecule type" value="Genomic_DNA"/>
</dbReference>
<evidence type="ECO:0000256" key="1">
    <source>
        <dbReference type="ARBA" id="ARBA00011073"/>
    </source>
</evidence>
<evidence type="ECO:0000256" key="3">
    <source>
        <dbReference type="ARBA" id="ARBA00022801"/>
    </source>
</evidence>
<dbReference type="GO" id="GO:0006508">
    <property type="term" value="P:proteolysis"/>
    <property type="evidence" value="ECO:0007669"/>
    <property type="project" value="UniProtKB-KW"/>
</dbReference>
<dbReference type="PRINTS" id="PR00723">
    <property type="entry name" value="SUBTILISIN"/>
</dbReference>
<proteinExistence type="inferred from homology"/>
<dbReference type="Proteomes" id="UP000247515">
    <property type="component" value="Unassembled WGS sequence"/>
</dbReference>
<evidence type="ECO:0000256" key="5">
    <source>
        <dbReference type="PROSITE-ProRule" id="PRU01240"/>
    </source>
</evidence>
<dbReference type="InterPro" id="IPR036852">
    <property type="entry name" value="Peptidase_S8/S53_dom_sf"/>
</dbReference>
<dbReference type="PANTHER" id="PTHR43806">
    <property type="entry name" value="PEPTIDASE S8"/>
    <property type="match status" value="1"/>
</dbReference>
<dbReference type="GO" id="GO:0008233">
    <property type="term" value="F:peptidase activity"/>
    <property type="evidence" value="ECO:0007669"/>
    <property type="project" value="UniProtKB-KW"/>
</dbReference>
<feature type="chain" id="PRO_5045225844" evidence="6">
    <location>
        <begin position="35"/>
        <end position="430"/>
    </location>
</feature>
<comment type="similarity">
    <text evidence="1 5">Belongs to the peptidase S8 family.</text>
</comment>
<feature type="domain" description="Peptidase S8/S53" evidence="7">
    <location>
        <begin position="67"/>
        <end position="388"/>
    </location>
</feature>
<dbReference type="RefSeq" id="WP_110327370.1">
    <property type="nucleotide sequence ID" value="NZ_CAJMXV010000006.1"/>
</dbReference>
<dbReference type="Gene3D" id="3.40.50.200">
    <property type="entry name" value="Peptidase S8/S53 domain"/>
    <property type="match status" value="1"/>
</dbReference>
<evidence type="ECO:0000259" key="7">
    <source>
        <dbReference type="Pfam" id="PF00082"/>
    </source>
</evidence>
<evidence type="ECO:0000313" key="9">
    <source>
        <dbReference type="Proteomes" id="UP000247515"/>
    </source>
</evidence>
<evidence type="ECO:0000313" key="8">
    <source>
        <dbReference type="EMBL" id="PXX16843.1"/>
    </source>
</evidence>
<dbReference type="PANTHER" id="PTHR43806:SF11">
    <property type="entry name" value="CEREVISIN-RELATED"/>
    <property type="match status" value="1"/>
</dbReference>
<dbReference type="CDD" id="cd00306">
    <property type="entry name" value="Peptidases_S8_S53"/>
    <property type="match status" value="1"/>
</dbReference>
<evidence type="ECO:0000256" key="2">
    <source>
        <dbReference type="ARBA" id="ARBA00022670"/>
    </source>
</evidence>
<feature type="signal peptide" evidence="6">
    <location>
        <begin position="1"/>
        <end position="34"/>
    </location>
</feature>
<accession>A0ABX5MSY3</accession>
<feature type="active site" description="Charge relay system" evidence="5">
    <location>
        <position position="76"/>
    </location>
</feature>
<sequence length="430" mass="44045">MQIPVNSPQRDRMRTVKSVCVLVATMMSSTGAFAYPSGWPSTATIPYNLGGSLEGRYTDSSGKTYDGTGYIVVVIDGAFGTGNPVFRDANGKSKIPLEACFGEPLSAAWPSLCKTTTWVSRPLPGNPSAGYFFSSLSGASTPMDAPDNFCRDTNNPSTPQYCHYYHGSATAGIVVGQPTIRWDGDAKMTYTGVAPGANVITLKIGGGTGSDGPMGWPINSVVDALNYVYTALLPRGDVGSKIVAVNISASGSSIAGTLACSTSGDGDRIDAVAGLLKQKGVAVVMAAGNDAVNGTGRWNCGSNVIPVGATGITTPATPTTYTNISQRVSLFAPVGTGDRESGDLVLAPWANAGSFYVWGTSFASPQVTGAFAVLRQKFGTGPSVDALVNLMARTGTPLTGARAGLAAQGASVLNIKAALNGSPVESPVAR</sequence>
<feature type="active site" description="Charge relay system" evidence="5">
    <location>
        <position position="361"/>
    </location>
</feature>